<gene>
    <name evidence="4" type="ORF">FCL40_09250</name>
</gene>
<dbReference type="Proteomes" id="UP000305674">
    <property type="component" value="Unassembled WGS sequence"/>
</dbReference>
<dbReference type="OrthoDB" id="5187710at2"/>
<dbReference type="Pfam" id="PF00583">
    <property type="entry name" value="Acetyltransf_1"/>
    <property type="match status" value="1"/>
</dbReference>
<feature type="domain" description="N-acetyltransferase" evidence="3">
    <location>
        <begin position="49"/>
        <end position="210"/>
    </location>
</feature>
<dbReference type="PANTHER" id="PTHR43420:SF47">
    <property type="entry name" value="N-ACETYLTRANSFERASE DOMAIN-CONTAINING PROTEIN"/>
    <property type="match status" value="1"/>
</dbReference>
<dbReference type="Gene3D" id="3.40.630.30">
    <property type="match status" value="1"/>
</dbReference>
<organism evidence="4 5">
    <name type="scientific">Ferrimonas sediminicola</name>
    <dbReference type="NCBI Taxonomy" id="2569538"/>
    <lineage>
        <taxon>Bacteria</taxon>
        <taxon>Pseudomonadati</taxon>
        <taxon>Pseudomonadota</taxon>
        <taxon>Gammaproteobacteria</taxon>
        <taxon>Alteromonadales</taxon>
        <taxon>Ferrimonadaceae</taxon>
        <taxon>Ferrimonas</taxon>
    </lineage>
</organism>
<evidence type="ECO:0000313" key="4">
    <source>
        <dbReference type="EMBL" id="TKB49497.1"/>
    </source>
</evidence>
<accession>A0A4U1BFN2</accession>
<dbReference type="SUPFAM" id="SSF55729">
    <property type="entry name" value="Acyl-CoA N-acyltransferases (Nat)"/>
    <property type="match status" value="1"/>
</dbReference>
<comment type="caution">
    <text evidence="4">The sequence shown here is derived from an EMBL/GenBank/DDBJ whole genome shotgun (WGS) entry which is preliminary data.</text>
</comment>
<keyword evidence="2" id="KW-0012">Acyltransferase</keyword>
<dbReference type="CDD" id="cd04301">
    <property type="entry name" value="NAT_SF"/>
    <property type="match status" value="1"/>
</dbReference>
<name>A0A4U1BFN2_9GAMM</name>
<dbReference type="PANTHER" id="PTHR43420">
    <property type="entry name" value="ACETYLTRANSFERASE"/>
    <property type="match status" value="1"/>
</dbReference>
<proteinExistence type="predicted"/>
<dbReference type="InterPro" id="IPR000182">
    <property type="entry name" value="GNAT_dom"/>
</dbReference>
<sequence length="212" mass="23706">MVAGSSPATPATFQTARREICGPFCFLRSCPLVYTEPWFHLNSQLMFSISIRPMVAADLAPVAEIYRQRSCVENSLHTPFVSEEEWRARLQQMGSDLQCLVAVANDRVVGHACLITFGSEPRRRHAASLGVVVHSEFRRQGFARALLTELIDTCDSWLGITRIELEVFASNPGAIALYRSLGFVEEGRMRGFAYRNGRLEDAVLMARYEGMG</sequence>
<keyword evidence="1 4" id="KW-0808">Transferase</keyword>
<dbReference type="PROSITE" id="PS51186">
    <property type="entry name" value="GNAT"/>
    <property type="match status" value="1"/>
</dbReference>
<dbReference type="InterPro" id="IPR016181">
    <property type="entry name" value="Acyl_CoA_acyltransferase"/>
</dbReference>
<evidence type="ECO:0000256" key="2">
    <source>
        <dbReference type="ARBA" id="ARBA00023315"/>
    </source>
</evidence>
<dbReference type="GO" id="GO:0016747">
    <property type="term" value="F:acyltransferase activity, transferring groups other than amino-acyl groups"/>
    <property type="evidence" value="ECO:0007669"/>
    <property type="project" value="InterPro"/>
</dbReference>
<dbReference type="InterPro" id="IPR050680">
    <property type="entry name" value="YpeA/RimI_acetyltransf"/>
</dbReference>
<evidence type="ECO:0000256" key="1">
    <source>
        <dbReference type="ARBA" id="ARBA00022679"/>
    </source>
</evidence>
<keyword evidence="5" id="KW-1185">Reference proteome</keyword>
<evidence type="ECO:0000313" key="5">
    <source>
        <dbReference type="Proteomes" id="UP000305674"/>
    </source>
</evidence>
<dbReference type="EMBL" id="SWCI01000004">
    <property type="protein sequence ID" value="TKB49497.1"/>
    <property type="molecule type" value="Genomic_DNA"/>
</dbReference>
<dbReference type="AlphaFoldDB" id="A0A4U1BFN2"/>
<reference evidence="4 5" key="1">
    <citation type="submission" date="2019-04" db="EMBL/GenBank/DDBJ databases">
        <authorList>
            <person name="Hwang J.C."/>
        </authorList>
    </citation>
    <scope>NUCLEOTIDE SEQUENCE [LARGE SCALE GENOMIC DNA]</scope>
    <source>
        <strain evidence="4 5">IMCC35001</strain>
    </source>
</reference>
<evidence type="ECO:0000259" key="3">
    <source>
        <dbReference type="PROSITE" id="PS51186"/>
    </source>
</evidence>
<protein>
    <submittedName>
        <fullName evidence="4">GNAT family N-acetyltransferase</fullName>
    </submittedName>
</protein>
<dbReference type="RefSeq" id="WP_136852999.1">
    <property type="nucleotide sequence ID" value="NZ_SWCI01000004.1"/>
</dbReference>